<dbReference type="OrthoDB" id="2439775at2759"/>
<keyword evidence="2" id="KW-1185">Reference proteome</keyword>
<organism evidence="1 2">
    <name type="scientific">Diversispora epigaea</name>
    <dbReference type="NCBI Taxonomy" id="1348612"/>
    <lineage>
        <taxon>Eukaryota</taxon>
        <taxon>Fungi</taxon>
        <taxon>Fungi incertae sedis</taxon>
        <taxon>Mucoromycota</taxon>
        <taxon>Glomeromycotina</taxon>
        <taxon>Glomeromycetes</taxon>
        <taxon>Diversisporales</taxon>
        <taxon>Diversisporaceae</taxon>
        <taxon>Diversispora</taxon>
    </lineage>
</organism>
<gene>
    <name evidence="1" type="ORF">Glove_71g141</name>
</gene>
<comment type="caution">
    <text evidence="1">The sequence shown here is derived from an EMBL/GenBank/DDBJ whole genome shotgun (WGS) entry which is preliminary data.</text>
</comment>
<protein>
    <submittedName>
        <fullName evidence="1">Uncharacterized protein</fullName>
    </submittedName>
</protein>
<dbReference type="AlphaFoldDB" id="A0A397JIS7"/>
<evidence type="ECO:0000313" key="2">
    <source>
        <dbReference type="Proteomes" id="UP000266861"/>
    </source>
</evidence>
<evidence type="ECO:0000313" key="1">
    <source>
        <dbReference type="EMBL" id="RHZ85054.1"/>
    </source>
</evidence>
<proteinExistence type="predicted"/>
<dbReference type="Proteomes" id="UP000266861">
    <property type="component" value="Unassembled WGS sequence"/>
</dbReference>
<reference evidence="1 2" key="1">
    <citation type="submission" date="2018-08" db="EMBL/GenBank/DDBJ databases">
        <title>Genome and evolution of the arbuscular mycorrhizal fungus Diversispora epigaea (formerly Glomus versiforme) and its bacterial endosymbionts.</title>
        <authorList>
            <person name="Sun X."/>
            <person name="Fei Z."/>
            <person name="Harrison M."/>
        </authorList>
    </citation>
    <scope>NUCLEOTIDE SEQUENCE [LARGE SCALE GENOMIC DNA]</scope>
    <source>
        <strain evidence="1 2">IT104</strain>
    </source>
</reference>
<accession>A0A397JIS7</accession>
<name>A0A397JIS7_9GLOM</name>
<dbReference type="EMBL" id="PQFF01000068">
    <property type="protein sequence ID" value="RHZ85054.1"/>
    <property type="molecule type" value="Genomic_DNA"/>
</dbReference>
<sequence length="125" mass="14670">MCWELGRNQGVGVEKRIGFCERLLPCIDIRWWFILLNYANDLQIPIYKTKDTSNTDLYSNISVDKFSQLDNYYSHTVSSVEAVFFWTNGLWEEKQILHLMGENLAESTDFDYSDDDDYDDDGDDN</sequence>